<dbReference type="PANTHER" id="PTHR30408:SF13">
    <property type="entry name" value="TYPE I RESTRICTION ENZYME HINDI SPECIFICITY SUBUNIT"/>
    <property type="match status" value="1"/>
</dbReference>
<dbReference type="InterPro" id="IPR000055">
    <property type="entry name" value="Restrct_endonuc_typeI_TRD"/>
</dbReference>
<dbReference type="Pfam" id="PF01420">
    <property type="entry name" value="Methylase_S"/>
    <property type="match status" value="2"/>
</dbReference>
<dbReference type="RefSeq" id="WP_190352016.1">
    <property type="nucleotide sequence ID" value="NZ_JACJPY010000059.1"/>
</dbReference>
<evidence type="ECO:0000256" key="3">
    <source>
        <dbReference type="ARBA" id="ARBA00023125"/>
    </source>
</evidence>
<keyword evidence="4" id="KW-0175">Coiled coil</keyword>
<accession>A0A926UUP1</accession>
<protein>
    <submittedName>
        <fullName evidence="6">Restriction endonuclease subunit S</fullName>
    </submittedName>
</protein>
<dbReference type="EMBL" id="JACJPY010000059">
    <property type="protein sequence ID" value="MBD2151599.1"/>
    <property type="molecule type" value="Genomic_DNA"/>
</dbReference>
<name>A0A926UUP1_9CYAN</name>
<dbReference type="GO" id="GO:0009307">
    <property type="term" value="P:DNA restriction-modification system"/>
    <property type="evidence" value="ECO:0007669"/>
    <property type="project" value="UniProtKB-KW"/>
</dbReference>
<reference evidence="6" key="2">
    <citation type="submission" date="2020-08" db="EMBL/GenBank/DDBJ databases">
        <authorList>
            <person name="Chen M."/>
            <person name="Teng W."/>
            <person name="Zhao L."/>
            <person name="Hu C."/>
            <person name="Zhou Y."/>
            <person name="Han B."/>
            <person name="Song L."/>
            <person name="Shu W."/>
        </authorList>
    </citation>
    <scope>NUCLEOTIDE SEQUENCE</scope>
    <source>
        <strain evidence="6">FACHB-1277</strain>
    </source>
</reference>
<reference evidence="6" key="1">
    <citation type="journal article" date="2015" name="ISME J.">
        <title>Draft Genome Sequence of Streptomyces incarnatus NRRL8089, which Produces the Nucleoside Antibiotic Sinefungin.</title>
        <authorList>
            <person name="Oshima K."/>
            <person name="Hattori M."/>
            <person name="Shimizu H."/>
            <person name="Fukuda K."/>
            <person name="Nemoto M."/>
            <person name="Inagaki K."/>
            <person name="Tamura T."/>
        </authorList>
    </citation>
    <scope>NUCLEOTIDE SEQUENCE</scope>
    <source>
        <strain evidence="6">FACHB-1277</strain>
    </source>
</reference>
<evidence type="ECO:0000256" key="2">
    <source>
        <dbReference type="ARBA" id="ARBA00022747"/>
    </source>
</evidence>
<keyword evidence="6" id="KW-0255">Endonuclease</keyword>
<feature type="coiled-coil region" evidence="4">
    <location>
        <begin position="168"/>
        <end position="195"/>
    </location>
</feature>
<evidence type="ECO:0000256" key="1">
    <source>
        <dbReference type="ARBA" id="ARBA00010923"/>
    </source>
</evidence>
<dbReference type="PANTHER" id="PTHR30408">
    <property type="entry name" value="TYPE-1 RESTRICTION ENZYME ECOKI SPECIFICITY PROTEIN"/>
    <property type="match status" value="1"/>
</dbReference>
<dbReference type="Gene3D" id="1.10.287.1120">
    <property type="entry name" value="Bipartite methylase S protein"/>
    <property type="match status" value="1"/>
</dbReference>
<keyword evidence="6" id="KW-0540">Nuclease</keyword>
<gene>
    <name evidence="6" type="ORF">H6F44_15930</name>
</gene>
<proteinExistence type="inferred from homology"/>
<evidence type="ECO:0000313" key="6">
    <source>
        <dbReference type="EMBL" id="MBD2151599.1"/>
    </source>
</evidence>
<dbReference type="InterPro" id="IPR044946">
    <property type="entry name" value="Restrct_endonuc_typeI_TRD_sf"/>
</dbReference>
<feature type="domain" description="Type I restriction modification DNA specificity" evidence="5">
    <location>
        <begin position="215"/>
        <end position="379"/>
    </location>
</feature>
<comment type="caution">
    <text evidence="6">The sequence shown here is derived from an EMBL/GenBank/DDBJ whole genome shotgun (WGS) entry which is preliminary data.</text>
</comment>
<keyword evidence="6" id="KW-0378">Hydrolase</keyword>
<organism evidence="6 7">
    <name type="scientific">Pseudanabaena cinerea FACHB-1277</name>
    <dbReference type="NCBI Taxonomy" id="2949581"/>
    <lineage>
        <taxon>Bacteria</taxon>
        <taxon>Bacillati</taxon>
        <taxon>Cyanobacteriota</taxon>
        <taxon>Cyanophyceae</taxon>
        <taxon>Pseudanabaenales</taxon>
        <taxon>Pseudanabaenaceae</taxon>
        <taxon>Pseudanabaena</taxon>
        <taxon>Pseudanabaena cinerea</taxon>
    </lineage>
</organism>
<dbReference type="SUPFAM" id="SSF116734">
    <property type="entry name" value="DNA methylase specificity domain"/>
    <property type="match status" value="2"/>
</dbReference>
<evidence type="ECO:0000259" key="5">
    <source>
        <dbReference type="Pfam" id="PF01420"/>
    </source>
</evidence>
<dbReference type="Proteomes" id="UP000631421">
    <property type="component" value="Unassembled WGS sequence"/>
</dbReference>
<comment type="similarity">
    <text evidence="1">Belongs to the type-I restriction system S methylase family.</text>
</comment>
<sequence>MKNWITKKLGDCSIKFVDGDRSSRYPKRDEFVASGIPFLNAESINSGYVNLDKANFIAENKFSEIKKGRLEQNDLILTTRGNGVGKVAYFLNDKVETGLINAQLLIVRTFGDLNAKYLYYYFSSCFFQGNIKNFVSGAAQPQIPISSLKSIEISYPLPKAQQKIADILSNYDDLIENNRRRIQLLERSLHLLYKEWFVHLRFPSHEHSKIVDGIPEGWRKCQISELGNIVTGKTPSKKDSDNFNGSIPFVKTPDLHNQIFVIKTEESLSERGLKTQSSKLIPRGSIMISCIGTVGIVSIASYPCQTNQQINSVVCSDNQYSYFTFFALSRLKPLLEAMGGGATMPNVNKTKFSSIQILLPPRSLILSFQESVEASFAQIEKLSIMSEKLKQARDLLLPKLMSGAISV</sequence>
<feature type="domain" description="Type I restriction modification DNA specificity" evidence="5">
    <location>
        <begin position="1"/>
        <end position="187"/>
    </location>
</feature>
<dbReference type="InterPro" id="IPR052021">
    <property type="entry name" value="Type-I_RS_S_subunit"/>
</dbReference>
<keyword evidence="3" id="KW-0238">DNA-binding</keyword>
<dbReference type="GO" id="GO:0003677">
    <property type="term" value="F:DNA binding"/>
    <property type="evidence" value="ECO:0007669"/>
    <property type="project" value="UniProtKB-KW"/>
</dbReference>
<keyword evidence="7" id="KW-1185">Reference proteome</keyword>
<evidence type="ECO:0000313" key="7">
    <source>
        <dbReference type="Proteomes" id="UP000631421"/>
    </source>
</evidence>
<dbReference type="Gene3D" id="3.90.220.20">
    <property type="entry name" value="DNA methylase specificity domains"/>
    <property type="match status" value="2"/>
</dbReference>
<dbReference type="AlphaFoldDB" id="A0A926UUP1"/>
<dbReference type="CDD" id="cd17251">
    <property type="entry name" value="RMtype1_S_HinAWORF1578P-TRD2-CR2_like"/>
    <property type="match status" value="1"/>
</dbReference>
<evidence type="ECO:0000256" key="4">
    <source>
        <dbReference type="SAM" id="Coils"/>
    </source>
</evidence>
<dbReference type="GO" id="GO:0004519">
    <property type="term" value="F:endonuclease activity"/>
    <property type="evidence" value="ECO:0007669"/>
    <property type="project" value="UniProtKB-KW"/>
</dbReference>
<keyword evidence="2" id="KW-0680">Restriction system</keyword>